<dbReference type="SUPFAM" id="SSF82171">
    <property type="entry name" value="DPP6 N-terminal domain-like"/>
    <property type="match status" value="1"/>
</dbReference>
<feature type="domain" description="Peptidase S9 prolyl oligopeptidase catalytic" evidence="2">
    <location>
        <begin position="394"/>
        <end position="595"/>
    </location>
</feature>
<evidence type="ECO:0000259" key="2">
    <source>
        <dbReference type="Pfam" id="PF00326"/>
    </source>
</evidence>
<dbReference type="EMBL" id="MWPS01000001">
    <property type="protein sequence ID" value="OPG17714.1"/>
    <property type="molecule type" value="Genomic_DNA"/>
</dbReference>
<proteinExistence type="predicted"/>
<evidence type="ECO:0000313" key="3">
    <source>
        <dbReference type="EMBL" id="OAG93900.1"/>
    </source>
</evidence>
<dbReference type="InterPro" id="IPR001375">
    <property type="entry name" value="Peptidase_S9_cat"/>
</dbReference>
<dbReference type="PANTHER" id="PTHR42776">
    <property type="entry name" value="SERINE PEPTIDASE S9 FAMILY MEMBER"/>
    <property type="match status" value="1"/>
</dbReference>
<gene>
    <name evidence="3" type="ORF">AYW79_08150</name>
    <name evidence="4" type="ORF">B2M26_00785</name>
</gene>
<dbReference type="Gene3D" id="2.120.10.30">
    <property type="entry name" value="TolB, C-terminal domain"/>
    <property type="match status" value="1"/>
</dbReference>
<dbReference type="RefSeq" id="WP_067564346.1">
    <property type="nucleotide sequence ID" value="NZ_LSUQ01000020.1"/>
</dbReference>
<accession>A0A162TWX8</accession>
<dbReference type="PANTHER" id="PTHR42776:SF27">
    <property type="entry name" value="DIPEPTIDYL PEPTIDASE FAMILY MEMBER 6"/>
    <property type="match status" value="1"/>
</dbReference>
<dbReference type="GO" id="GO:0006508">
    <property type="term" value="P:proteolysis"/>
    <property type="evidence" value="ECO:0007669"/>
    <property type="project" value="InterPro"/>
</dbReference>
<protein>
    <recommendedName>
        <fullName evidence="2">Peptidase S9 prolyl oligopeptidase catalytic domain-containing protein</fullName>
    </recommendedName>
</protein>
<evidence type="ECO:0000313" key="4">
    <source>
        <dbReference type="EMBL" id="OPG17714.1"/>
    </source>
</evidence>
<dbReference type="Gene3D" id="3.40.50.1820">
    <property type="entry name" value="alpha/beta hydrolase"/>
    <property type="match status" value="1"/>
</dbReference>
<comment type="caution">
    <text evidence="4">The sequence shown here is derived from an EMBL/GenBank/DDBJ whole genome shotgun (WGS) entry which is preliminary data.</text>
</comment>
<name>A0A162TWX8_9BACL</name>
<dbReference type="AlphaFoldDB" id="A0A162TWX8"/>
<keyword evidence="6" id="KW-1185">Reference proteome</keyword>
<reference evidence="3 5" key="1">
    <citation type="submission" date="2016-02" db="EMBL/GenBank/DDBJ databases">
        <title>Draft genome sequence of Acidibacillus ferrooxidans SLC66.</title>
        <authorList>
            <person name="Oliveira G."/>
            <person name="Nancucheo I."/>
            <person name="Dall'Agnol H."/>
            <person name="Johnson B."/>
            <person name="Oliveira R."/>
            <person name="Nunes G.L."/>
            <person name="Tzotzos G."/>
            <person name="Orellana S.C."/>
            <person name="Salim A.C."/>
            <person name="Araujo F.M."/>
        </authorList>
    </citation>
    <scope>NUCLEOTIDE SEQUENCE [LARGE SCALE GENOMIC DNA]</scope>
    <source>
        <strain evidence="3 5">SLC66</strain>
    </source>
</reference>
<dbReference type="GO" id="GO:0004252">
    <property type="term" value="F:serine-type endopeptidase activity"/>
    <property type="evidence" value="ECO:0007669"/>
    <property type="project" value="TreeGrafter"/>
</dbReference>
<dbReference type="OrthoDB" id="108903at2"/>
<evidence type="ECO:0000256" key="1">
    <source>
        <dbReference type="ARBA" id="ARBA00022801"/>
    </source>
</evidence>
<dbReference type="STRING" id="1765683.B2M26_00785"/>
<dbReference type="InterPro" id="IPR029058">
    <property type="entry name" value="AB_hydrolase_fold"/>
</dbReference>
<dbReference type="EMBL" id="LSUQ01000020">
    <property type="protein sequence ID" value="OAG93900.1"/>
    <property type="molecule type" value="Genomic_DNA"/>
</dbReference>
<dbReference type="InterPro" id="IPR011042">
    <property type="entry name" value="6-blade_b-propeller_TolB-like"/>
</dbReference>
<dbReference type="SUPFAM" id="SSF53474">
    <property type="entry name" value="alpha/beta-Hydrolases"/>
    <property type="match status" value="1"/>
</dbReference>
<reference evidence="4 6" key="2">
    <citation type="submission" date="2017-02" db="EMBL/GenBank/DDBJ databases">
        <title>Draft genome of Acidibacillus ferrooxidans Huett2.</title>
        <authorList>
            <person name="Schopf S."/>
        </authorList>
    </citation>
    <scope>NUCLEOTIDE SEQUENCE [LARGE SCALE GENOMIC DNA]</scope>
    <source>
        <strain evidence="4 6">Huett2</strain>
    </source>
</reference>
<dbReference type="Proteomes" id="UP000077421">
    <property type="component" value="Unassembled WGS sequence"/>
</dbReference>
<keyword evidence="1" id="KW-0378">Hydrolase</keyword>
<dbReference type="Proteomes" id="UP000190229">
    <property type="component" value="Unassembled WGS sequence"/>
</dbReference>
<sequence length="598" mass="67475">MFSFPEPGLDAYYRTISLGAFDVSHDESTVAISMNISGTFNLWGMDLNTRFPYQLTYNDQRVRFVKYDPKGRYLLVGLDTDGDEKVQIYAVSTSGGTVVPVRQSPGHYLLFGALNRSGDQLYYTSDKENASFMNLYRYDMFEMTEEVIHTGDRAPIEFGSLAPDESSFTYTEALANTYMLSYVSRENTPRRCLTPDESVTQVTDGGTYLDEDTIVFTTNYEKPFAYAALYRISTGEMSELFAPEAIDIAAVRVDRTRRLVYCVGQRGVEDILYRGSADEPTSFREFSYPGALLFELTVHDSGSVYGLFTQENQPVNLFRLDTHGTWSKLTDNRVLGVSEERMVRAETLHFPSFDGLQLEALHYRAKDDTRNGHTIIMPHGGPQAADRKYFWSFTQYLISKGYDVFAPNFRGSTGYGSEFTKMIDGDWGGAPVKDMMASVDWLIAQGKADKDRLFVLGGSYGGYMTLMLHGLYANSFRAAVDIFGVANLFTFVNSVPDFWKPAMDIMVGDPERDHDRFIAHSPITYIEGMTKPMLIVQGANDPRVVKAESDQIVEKLTQLGRSVEYLVLDDEGHGFSKRENELRVYEAVGNFLDRHRSA</sequence>
<organism evidence="4 6">
    <name type="scientific">Ferroacidibacillus organovorans</name>
    <dbReference type="NCBI Taxonomy" id="1765683"/>
    <lineage>
        <taxon>Bacteria</taxon>
        <taxon>Bacillati</taxon>
        <taxon>Bacillota</taxon>
        <taxon>Bacilli</taxon>
        <taxon>Bacillales</taxon>
        <taxon>Alicyclobacillaceae</taxon>
        <taxon>Ferroacidibacillus</taxon>
    </lineage>
</organism>
<evidence type="ECO:0000313" key="6">
    <source>
        <dbReference type="Proteomes" id="UP000190229"/>
    </source>
</evidence>
<evidence type="ECO:0000313" key="5">
    <source>
        <dbReference type="Proteomes" id="UP000077421"/>
    </source>
</evidence>
<dbReference type="Pfam" id="PF00326">
    <property type="entry name" value="Peptidase_S9"/>
    <property type="match status" value="1"/>
</dbReference>